<sequence length="96" mass="10581">MTKRYDLVQGDKTTTGATILNGDSTDMLGDREQAYEGHPVACPVCKTIGRIVCVEPRHSMTSPDGREAALSDDICLCLCHPSSRFLPSQYILYMEV</sequence>
<name>A0A158FDC3_9BURK</name>
<dbReference type="AlphaFoldDB" id="A0A158FDC3"/>
<proteinExistence type="predicted"/>
<reference evidence="1 2" key="1">
    <citation type="submission" date="2016-01" db="EMBL/GenBank/DDBJ databases">
        <authorList>
            <person name="Oliw E.H."/>
        </authorList>
    </citation>
    <scope>NUCLEOTIDE SEQUENCE [LARGE SCALE GENOMIC DNA]</scope>
    <source>
        <strain evidence="1">LMG 27134</strain>
    </source>
</reference>
<dbReference type="InterPro" id="IPR008727">
    <property type="entry name" value="PAAR_motif"/>
</dbReference>
<evidence type="ECO:0000313" key="1">
    <source>
        <dbReference type="EMBL" id="SAL17050.1"/>
    </source>
</evidence>
<dbReference type="CDD" id="cd14744">
    <property type="entry name" value="PAAR_CT_2"/>
    <property type="match status" value="1"/>
</dbReference>
<gene>
    <name evidence="1" type="ORF">AWB69_00903</name>
</gene>
<protein>
    <recommendedName>
        <fullName evidence="3">PAAR repeat-containing protein</fullName>
    </recommendedName>
</protein>
<dbReference type="RefSeq" id="WP_075643861.1">
    <property type="nucleotide sequence ID" value="NZ_FCOK02000004.1"/>
</dbReference>
<evidence type="ECO:0000313" key="2">
    <source>
        <dbReference type="Proteomes" id="UP000054683"/>
    </source>
</evidence>
<dbReference type="Proteomes" id="UP000054683">
    <property type="component" value="Unassembled WGS sequence"/>
</dbReference>
<organism evidence="1 2">
    <name type="scientific">Caballeronia udeis</name>
    <dbReference type="NCBI Taxonomy" id="1232866"/>
    <lineage>
        <taxon>Bacteria</taxon>
        <taxon>Pseudomonadati</taxon>
        <taxon>Pseudomonadota</taxon>
        <taxon>Betaproteobacteria</taxon>
        <taxon>Burkholderiales</taxon>
        <taxon>Burkholderiaceae</taxon>
        <taxon>Caballeronia</taxon>
    </lineage>
</organism>
<evidence type="ECO:0008006" key="3">
    <source>
        <dbReference type="Google" id="ProtNLM"/>
    </source>
</evidence>
<dbReference type="OrthoDB" id="8594232at2"/>
<dbReference type="EMBL" id="FCOK02000004">
    <property type="protein sequence ID" value="SAL17050.1"/>
    <property type="molecule type" value="Genomic_DNA"/>
</dbReference>
<dbReference type="Pfam" id="PF05488">
    <property type="entry name" value="PAAR_motif"/>
    <property type="match status" value="1"/>
</dbReference>
<accession>A0A158FDC3</accession>